<sequence length="90" mass="10399">MCTRRAVKWRTASMRSDHKTEDDKMQWTQQTWTFEGNTQRIRFNDHCLSLNHGSTGGWRAYYGGEMRDKCGHSPANAIYTHPAASKYVDG</sequence>
<protein>
    <recommendedName>
        <fullName evidence="3">Pectate lyase</fullName>
    </recommendedName>
</protein>
<organism evidence="1 2">
    <name type="scientific">Phytophthora oleae</name>
    <dbReference type="NCBI Taxonomy" id="2107226"/>
    <lineage>
        <taxon>Eukaryota</taxon>
        <taxon>Sar</taxon>
        <taxon>Stramenopiles</taxon>
        <taxon>Oomycota</taxon>
        <taxon>Peronosporomycetes</taxon>
        <taxon>Peronosporales</taxon>
        <taxon>Peronosporaceae</taxon>
        <taxon>Phytophthora</taxon>
    </lineage>
</organism>
<evidence type="ECO:0008006" key="3">
    <source>
        <dbReference type="Google" id="ProtNLM"/>
    </source>
</evidence>
<proteinExistence type="predicted"/>
<comment type="caution">
    <text evidence="1">The sequence shown here is derived from an EMBL/GenBank/DDBJ whole genome shotgun (WGS) entry which is preliminary data.</text>
</comment>
<dbReference type="Proteomes" id="UP001632037">
    <property type="component" value="Unassembled WGS sequence"/>
</dbReference>
<evidence type="ECO:0000313" key="2">
    <source>
        <dbReference type="Proteomes" id="UP001632037"/>
    </source>
</evidence>
<accession>A0ABD3FC54</accession>
<evidence type="ECO:0000313" key="1">
    <source>
        <dbReference type="EMBL" id="KAL3664487.1"/>
    </source>
</evidence>
<keyword evidence="2" id="KW-1185">Reference proteome</keyword>
<dbReference type="EMBL" id="JBIMZQ010000023">
    <property type="protein sequence ID" value="KAL3664487.1"/>
    <property type="molecule type" value="Genomic_DNA"/>
</dbReference>
<dbReference type="AlphaFoldDB" id="A0ABD3FC54"/>
<reference evidence="1 2" key="1">
    <citation type="submission" date="2024-09" db="EMBL/GenBank/DDBJ databases">
        <title>Genome sequencing and assembly of Phytophthora oleae, isolate VK10A, causative agent of rot of olive drupes.</title>
        <authorList>
            <person name="Conti Taguali S."/>
            <person name="Riolo M."/>
            <person name="La Spada F."/>
            <person name="Cacciola S.O."/>
            <person name="Dionisio G."/>
        </authorList>
    </citation>
    <scope>NUCLEOTIDE SEQUENCE [LARGE SCALE GENOMIC DNA]</scope>
    <source>
        <strain evidence="1 2">VK10A</strain>
    </source>
</reference>
<gene>
    <name evidence="1" type="ORF">V7S43_010241</name>
</gene>
<name>A0ABD3FC54_9STRA</name>